<reference evidence="3 4" key="1">
    <citation type="submission" date="2014-06" db="EMBL/GenBank/DDBJ databases">
        <title>Whole Genome Sequences of Three Symbiotic Endozoicomonas Bacteria.</title>
        <authorList>
            <person name="Neave M.J."/>
            <person name="Apprill A."/>
            <person name="Voolstra C.R."/>
        </authorList>
    </citation>
    <scope>NUCLEOTIDE SEQUENCE [LARGE SCALE GENOMIC DNA]</scope>
    <source>
        <strain evidence="3 4">DSM 25634</strain>
    </source>
</reference>
<dbReference type="SUPFAM" id="SSF47616">
    <property type="entry name" value="GST C-terminal domain-like"/>
    <property type="match status" value="1"/>
</dbReference>
<evidence type="ECO:0000313" key="3">
    <source>
        <dbReference type="EMBL" id="KEQ19149.1"/>
    </source>
</evidence>
<dbReference type="InterPro" id="IPR010987">
    <property type="entry name" value="Glutathione-S-Trfase_C-like"/>
</dbReference>
<dbReference type="AlphaFoldDB" id="A0A081NL26"/>
<feature type="domain" description="GST N-terminal" evidence="1">
    <location>
        <begin position="1"/>
        <end position="79"/>
    </location>
</feature>
<dbReference type="PROSITE" id="PS50405">
    <property type="entry name" value="GST_CTER"/>
    <property type="match status" value="1"/>
</dbReference>
<dbReference type="InterPro" id="IPR004045">
    <property type="entry name" value="Glutathione_S-Trfase_N"/>
</dbReference>
<dbReference type="PANTHER" id="PTHR42673:SF21">
    <property type="entry name" value="GLUTATHIONE S-TRANSFERASE YFCF"/>
    <property type="match status" value="1"/>
</dbReference>
<dbReference type="STRING" id="1137799.GZ78_03860"/>
<feature type="domain" description="GST C-terminal" evidence="2">
    <location>
        <begin position="84"/>
        <end position="215"/>
    </location>
</feature>
<evidence type="ECO:0000313" key="4">
    <source>
        <dbReference type="Proteomes" id="UP000028073"/>
    </source>
</evidence>
<dbReference type="Pfam" id="PF14497">
    <property type="entry name" value="GST_C_3"/>
    <property type="match status" value="1"/>
</dbReference>
<dbReference type="InterPro" id="IPR036249">
    <property type="entry name" value="Thioredoxin-like_sf"/>
</dbReference>
<accession>A0A081NL26</accession>
<dbReference type="GO" id="GO:0004364">
    <property type="term" value="F:glutathione transferase activity"/>
    <property type="evidence" value="ECO:0007669"/>
    <property type="project" value="TreeGrafter"/>
</dbReference>
<dbReference type="Gene3D" id="3.40.30.10">
    <property type="entry name" value="Glutaredoxin"/>
    <property type="match status" value="1"/>
</dbReference>
<dbReference type="InterPro" id="IPR004046">
    <property type="entry name" value="GST_C"/>
</dbReference>
<gene>
    <name evidence="3" type="ORF">GZ78_03860</name>
</gene>
<dbReference type="InterPro" id="IPR040079">
    <property type="entry name" value="Glutathione_S-Trfase"/>
</dbReference>
<dbReference type="CDD" id="cd00299">
    <property type="entry name" value="GST_C_family"/>
    <property type="match status" value="1"/>
</dbReference>
<dbReference type="SFLD" id="SFLDG00358">
    <property type="entry name" value="Main_(cytGST)"/>
    <property type="match status" value="1"/>
</dbReference>
<dbReference type="InterPro" id="IPR036282">
    <property type="entry name" value="Glutathione-S-Trfase_C_sf"/>
</dbReference>
<name>A0A081NL26_9GAMM</name>
<evidence type="ECO:0000259" key="2">
    <source>
        <dbReference type="PROSITE" id="PS50405"/>
    </source>
</evidence>
<sequence length="215" mass="24386">MIMKVYGATLSPMVRKVVVALEMKGLEYELDPVIPFHTPEGFEKISPLKRIPALEDGEVKLADSTIICEYLEDRYPDVALYPTDPVLKAKARWFEEYADTVLMKVTAEGLYFERVVKPLLGMETNEEKVQKNLRDNMPSTLQYMESVMPENGFLLGESLMMADIAIGSNFINAGYAGFDPDAAQYPLFAAYLQRVKAHPAFQLRMKEDAKFINKE</sequence>
<dbReference type="Proteomes" id="UP000028073">
    <property type="component" value="Unassembled WGS sequence"/>
</dbReference>
<dbReference type="SFLD" id="SFLDS00019">
    <property type="entry name" value="Glutathione_Transferase_(cytos"/>
    <property type="match status" value="1"/>
</dbReference>
<keyword evidence="4" id="KW-1185">Reference proteome</keyword>
<dbReference type="PANTHER" id="PTHR42673">
    <property type="entry name" value="MALEYLACETOACETATE ISOMERASE"/>
    <property type="match status" value="1"/>
</dbReference>
<organism evidence="3 4">
    <name type="scientific">Endozoicomonas numazuensis</name>
    <dbReference type="NCBI Taxonomy" id="1137799"/>
    <lineage>
        <taxon>Bacteria</taxon>
        <taxon>Pseudomonadati</taxon>
        <taxon>Pseudomonadota</taxon>
        <taxon>Gammaproteobacteria</taxon>
        <taxon>Oceanospirillales</taxon>
        <taxon>Endozoicomonadaceae</taxon>
        <taxon>Endozoicomonas</taxon>
    </lineage>
</organism>
<comment type="caution">
    <text evidence="3">The sequence shown here is derived from an EMBL/GenBank/DDBJ whole genome shotgun (WGS) entry which is preliminary data.</text>
</comment>
<evidence type="ECO:0008006" key="5">
    <source>
        <dbReference type="Google" id="ProtNLM"/>
    </source>
</evidence>
<dbReference type="Gene3D" id="1.20.1050.10">
    <property type="match status" value="1"/>
</dbReference>
<dbReference type="EMBL" id="JOKH01000001">
    <property type="protein sequence ID" value="KEQ19149.1"/>
    <property type="molecule type" value="Genomic_DNA"/>
</dbReference>
<dbReference type="SUPFAM" id="SSF52833">
    <property type="entry name" value="Thioredoxin-like"/>
    <property type="match status" value="1"/>
</dbReference>
<dbReference type="GO" id="GO:0006749">
    <property type="term" value="P:glutathione metabolic process"/>
    <property type="evidence" value="ECO:0007669"/>
    <property type="project" value="TreeGrafter"/>
</dbReference>
<dbReference type="PROSITE" id="PS50404">
    <property type="entry name" value="GST_NTER"/>
    <property type="match status" value="1"/>
</dbReference>
<proteinExistence type="predicted"/>
<evidence type="ECO:0000259" key="1">
    <source>
        <dbReference type="PROSITE" id="PS50404"/>
    </source>
</evidence>
<dbReference type="eggNOG" id="COG0625">
    <property type="taxonomic scope" value="Bacteria"/>
</dbReference>
<dbReference type="Pfam" id="PF13417">
    <property type="entry name" value="GST_N_3"/>
    <property type="match status" value="1"/>
</dbReference>
<protein>
    <recommendedName>
        <fullName evidence="5">Glutathione S-transferase</fullName>
    </recommendedName>
</protein>
<dbReference type="GO" id="GO:0006559">
    <property type="term" value="P:L-phenylalanine catabolic process"/>
    <property type="evidence" value="ECO:0007669"/>
    <property type="project" value="TreeGrafter"/>
</dbReference>
<dbReference type="GO" id="GO:0016034">
    <property type="term" value="F:maleylacetoacetate isomerase activity"/>
    <property type="evidence" value="ECO:0007669"/>
    <property type="project" value="TreeGrafter"/>
</dbReference>